<keyword evidence="9" id="KW-1185">Reference proteome</keyword>
<feature type="transmembrane region" description="Helical" evidence="7">
    <location>
        <begin position="375"/>
        <end position="399"/>
    </location>
</feature>
<dbReference type="PANTHER" id="PTHR43337:SF2">
    <property type="entry name" value="XANTHINE_URACIL PERMEASE"/>
    <property type="match status" value="1"/>
</dbReference>
<dbReference type="Pfam" id="PF00860">
    <property type="entry name" value="Xan_ur_permease"/>
    <property type="match status" value="1"/>
</dbReference>
<feature type="transmembrane region" description="Helical" evidence="7">
    <location>
        <begin position="334"/>
        <end position="355"/>
    </location>
</feature>
<feature type="transmembrane region" description="Helical" evidence="7">
    <location>
        <begin position="103"/>
        <end position="122"/>
    </location>
</feature>
<sequence length="430" mass="44617">MRKHVRKLFDLQGHGSTLKTEVMAGLVTFFATVYIVAVNASILADAGIPLEAGILATVLTAFVGCLLMGLWSNAPLVLVPGMGVNALFSYTLVHGLGLSWQEALAAVTVSGLLFTVIAFTRLANVLSEAIPSSLKEAITVGIGLLLTFIGLQKSGLIQPSDSTLVALGDLSSTGVWLTLLTLLITLVLFVRGVKGNFLISMVIGTVLALLAGSVSPAGMAGSGFSLSSYADVIGAVSFGSVGTVVFWVAVYSMTMVLVFENIGLLHGFLGERPEKFPRALQANAVSALTAGLFGTSPTVTTVESAAGVAAGGKTGITALTTGVLFLLTLGLTPLIKLIPSSAIVPILFVIGGLMIQNVKKIDFGDFTESFPAFLILALIPLTYSIVDGMAFGFIVYPLLKLATGRGKEVSGPLYAVSGLFLLYFVLHALG</sequence>
<evidence type="ECO:0000256" key="5">
    <source>
        <dbReference type="ARBA" id="ARBA00022989"/>
    </source>
</evidence>
<comment type="caution">
    <text evidence="8">The sequence shown here is derived from an EMBL/GenBank/DDBJ whole genome shotgun (WGS) entry which is preliminary data.</text>
</comment>
<evidence type="ECO:0000256" key="6">
    <source>
        <dbReference type="ARBA" id="ARBA00023136"/>
    </source>
</evidence>
<dbReference type="RefSeq" id="WP_267152180.1">
    <property type="nucleotide sequence ID" value="NZ_JAPMLT010000007.1"/>
</dbReference>
<comment type="subcellular location">
    <subcellularLocation>
        <location evidence="1">Membrane</location>
        <topology evidence="1">Multi-pass membrane protein</topology>
    </subcellularLocation>
</comment>
<evidence type="ECO:0000256" key="1">
    <source>
        <dbReference type="ARBA" id="ARBA00004141"/>
    </source>
</evidence>
<feature type="transmembrane region" description="Helical" evidence="7">
    <location>
        <begin position="77"/>
        <end position="97"/>
    </location>
</feature>
<accession>A0ABT3X5M6</accession>
<dbReference type="PANTHER" id="PTHR43337">
    <property type="entry name" value="XANTHINE/URACIL PERMEASE C887.17-RELATED"/>
    <property type="match status" value="1"/>
</dbReference>
<keyword evidence="6 7" id="KW-0472">Membrane</keyword>
<keyword evidence="5 7" id="KW-1133">Transmembrane helix</keyword>
<feature type="transmembrane region" description="Helical" evidence="7">
    <location>
        <begin position="21"/>
        <end position="44"/>
    </location>
</feature>
<evidence type="ECO:0000313" key="9">
    <source>
        <dbReference type="Proteomes" id="UP001208017"/>
    </source>
</evidence>
<dbReference type="Proteomes" id="UP001208017">
    <property type="component" value="Unassembled WGS sequence"/>
</dbReference>
<protein>
    <submittedName>
        <fullName evidence="8">NCS2 family permease</fullName>
    </submittedName>
</protein>
<reference evidence="8 9" key="1">
    <citation type="submission" date="2022-11" db="EMBL/GenBank/DDBJ databases">
        <title>Study of microbial diversity in lake waters.</title>
        <authorList>
            <person name="Zhang J."/>
        </authorList>
    </citation>
    <scope>NUCLEOTIDE SEQUENCE [LARGE SCALE GENOMIC DNA]</scope>
    <source>
        <strain evidence="8 9">DT12</strain>
    </source>
</reference>
<gene>
    <name evidence="8" type="ORF">OS242_13385</name>
</gene>
<evidence type="ECO:0000256" key="4">
    <source>
        <dbReference type="ARBA" id="ARBA00022692"/>
    </source>
</evidence>
<feature type="transmembrane region" description="Helical" evidence="7">
    <location>
        <begin position="232"/>
        <end position="259"/>
    </location>
</feature>
<feature type="transmembrane region" description="Helical" evidence="7">
    <location>
        <begin position="134"/>
        <end position="151"/>
    </location>
</feature>
<comment type="similarity">
    <text evidence="2">Belongs to the nucleobase:cation symporter-2 (NCS2) (TC 2.A.40) family. Azg-like subfamily.</text>
</comment>
<name>A0ABT3X5M6_9BACL</name>
<dbReference type="InterPro" id="IPR045018">
    <property type="entry name" value="Azg-like"/>
</dbReference>
<feature type="transmembrane region" description="Helical" evidence="7">
    <location>
        <begin position="411"/>
        <end position="429"/>
    </location>
</feature>
<evidence type="ECO:0000256" key="3">
    <source>
        <dbReference type="ARBA" id="ARBA00022448"/>
    </source>
</evidence>
<dbReference type="InterPro" id="IPR006043">
    <property type="entry name" value="NCS2"/>
</dbReference>
<feature type="transmembrane region" description="Helical" evidence="7">
    <location>
        <begin position="50"/>
        <end position="70"/>
    </location>
</feature>
<dbReference type="EMBL" id="JAPMLT010000007">
    <property type="protein sequence ID" value="MCX7570936.1"/>
    <property type="molecule type" value="Genomic_DNA"/>
</dbReference>
<keyword evidence="4 7" id="KW-0812">Transmembrane</keyword>
<feature type="transmembrane region" description="Helical" evidence="7">
    <location>
        <begin position="197"/>
        <end position="220"/>
    </location>
</feature>
<evidence type="ECO:0000313" key="8">
    <source>
        <dbReference type="EMBL" id="MCX7570936.1"/>
    </source>
</evidence>
<evidence type="ECO:0000256" key="7">
    <source>
        <dbReference type="SAM" id="Phobius"/>
    </source>
</evidence>
<organism evidence="8 9">
    <name type="scientific">Tumebacillus lacus</name>
    <dbReference type="NCBI Taxonomy" id="2995335"/>
    <lineage>
        <taxon>Bacteria</taxon>
        <taxon>Bacillati</taxon>
        <taxon>Bacillota</taxon>
        <taxon>Bacilli</taxon>
        <taxon>Bacillales</taxon>
        <taxon>Alicyclobacillaceae</taxon>
        <taxon>Tumebacillus</taxon>
    </lineage>
</organism>
<keyword evidence="3" id="KW-0813">Transport</keyword>
<proteinExistence type="inferred from homology"/>
<evidence type="ECO:0000256" key="2">
    <source>
        <dbReference type="ARBA" id="ARBA00005697"/>
    </source>
</evidence>
<feature type="transmembrane region" description="Helical" evidence="7">
    <location>
        <begin position="171"/>
        <end position="190"/>
    </location>
</feature>